<dbReference type="GO" id="GO:0016491">
    <property type="term" value="F:oxidoreductase activity"/>
    <property type="evidence" value="ECO:0007669"/>
    <property type="project" value="TreeGrafter"/>
</dbReference>
<reference evidence="3 4" key="1">
    <citation type="submission" date="2014-06" db="EMBL/GenBank/DDBJ databases">
        <authorList>
            <person name="Swart Estienne"/>
        </authorList>
    </citation>
    <scope>NUCLEOTIDE SEQUENCE [LARGE SCALE GENOMIC DNA]</scope>
    <source>
        <strain evidence="3 4">130c</strain>
    </source>
</reference>
<dbReference type="InterPro" id="IPR016024">
    <property type="entry name" value="ARM-type_fold"/>
</dbReference>
<sequence>MNNHQQLEDTPDYNINNGDYGDDNYLPQEGTQQFENFNSFNEKQSNFSDLYSPNHRNDIHLMTNQDFGNRNIASRVNTSAPRTDNSMTNMNPMQTQDDSRFMNMHDRNRSNITTQSQKYQQNVAKNVIYNNYQLSPQSSQKYLHEQNGLYTSHVAQKTPNRRRSSGKKGALDRSNSASRSRLTNKTNNNIQGGGGLLASPYSPESMMTRNPISLDNFANQADGIDDNQSALYKEYDKCGRTQNAFMQRAAFAGIKHLHTNSYKSSSPLQMIQSRFPEKYHGQNPSMSQLNNTQYQQEQLQDETYEQNENEGELTSQQIIQNMFQFNQQQQNDITAIQHDQSDLNQSLQQVLSIADGLFLIEAGFQAISETILTTIGSIEQWSSFSLEDKLLQFASFLSNMRKDLRLGGVVGVYLVFKNNFMHIGEEIKRVIVEELFTTLSEFETQEDIYMLCVLEVIGMIGPFERSLSRIGIIKGILCEPSLKRLQLACFCSLIQLGFEGFQAIIELASKDYNSLQSFLLSNLLQVRGIQRIILVPSILTQLNMSESIKKQECVALLNRMGTLVWESGGLPIILELLEEGIVDRQLLASVLRTSGDEGEDLLLKIVKFHKDYKVRMAAASVLSYRLPANQRFLEVELRLDSNDVVQLDAIPPGKICRYNGPISSVIQDEQSKNENEKVFQENCYVEINSRDFLASLQRMIAMSNDYFIQQFDNEEERNQLVQLDEARYLQKLNFQTLNCTLIQDIQVYSYNSNPYSNTYSSIYQKQERRAVSDQIIKTLANQLIKEDKAQVREVIAAAIGTVGLPEGEYCVDQLIKSLSIPDEDPNVKAMCVWSLGRLASPITGHKAKKILVQALRDSYWKVRAAACTAVAQIGEPVAQQTIPILTKLLREGQVNRQTVAETIINVGVLGEQTLVQILKSEPENNHKLRECIVRALALANVGNPNIDFVIEVLFQTSKDKNASVRKSSLLSLDILHKKTINDSVTYLKARHLLPFFYRCLNDKDKQVRNCALLCIQNFGPQGELMFIEGLTKDKNFQIRCECANGLAQIGPSTFRTLLLSLHDQNPAVRDSASQAIIKHMRPEDVDEAFKGKEHQRTTIKCAIREVLSNNLILTIDIRNYLNRLQILFEEGNLNQQLLNGDFSAYQFGNYAGGSQILQPMNKPNNMYYQSNPNNKENRTGQSQIQQVGWIKDKHSQQYHQIRKNPMGNSSSQNLQLSVTGAFNASGVSSGMNNQLVQSKRLLHSNTKPIEQKSRQDSYMRNLNQNFSENNVSMPFSKYL</sequence>
<feature type="compositionally biased region" description="Acidic residues" evidence="2">
    <location>
        <begin position="299"/>
        <end position="311"/>
    </location>
</feature>
<evidence type="ECO:0000256" key="1">
    <source>
        <dbReference type="ARBA" id="ARBA00022737"/>
    </source>
</evidence>
<dbReference type="OrthoDB" id="310568at2759"/>
<dbReference type="SUPFAM" id="SSF48371">
    <property type="entry name" value="ARM repeat"/>
    <property type="match status" value="1"/>
</dbReference>
<evidence type="ECO:0000256" key="2">
    <source>
        <dbReference type="SAM" id="MobiDB-lite"/>
    </source>
</evidence>
<feature type="compositionally biased region" description="Low complexity" evidence="2">
    <location>
        <begin position="12"/>
        <end position="25"/>
    </location>
</feature>
<dbReference type="Pfam" id="PF13646">
    <property type="entry name" value="HEAT_2"/>
    <property type="match status" value="1"/>
</dbReference>
<feature type="region of interest" description="Disordered" evidence="2">
    <location>
        <begin position="1"/>
        <end position="29"/>
    </location>
</feature>
<dbReference type="InterPro" id="IPR000357">
    <property type="entry name" value="HEAT"/>
</dbReference>
<protein>
    <submittedName>
        <fullName evidence="3">Heat domain-containing protein</fullName>
    </submittedName>
</protein>
<keyword evidence="4" id="KW-1185">Reference proteome</keyword>
<organism evidence="3 4">
    <name type="scientific">Stylonychia lemnae</name>
    <name type="common">Ciliate</name>
    <dbReference type="NCBI Taxonomy" id="5949"/>
    <lineage>
        <taxon>Eukaryota</taxon>
        <taxon>Sar</taxon>
        <taxon>Alveolata</taxon>
        <taxon>Ciliophora</taxon>
        <taxon>Intramacronucleata</taxon>
        <taxon>Spirotrichea</taxon>
        <taxon>Stichotrichia</taxon>
        <taxon>Sporadotrichida</taxon>
        <taxon>Oxytrichidae</taxon>
        <taxon>Stylonychinae</taxon>
        <taxon>Stylonychia</taxon>
    </lineage>
</organism>
<feature type="region of interest" description="Disordered" evidence="2">
    <location>
        <begin position="152"/>
        <end position="203"/>
    </location>
</feature>
<dbReference type="EMBL" id="CCKQ01011046">
    <property type="protein sequence ID" value="CDW82583.1"/>
    <property type="molecule type" value="Genomic_DNA"/>
</dbReference>
<dbReference type="PANTHER" id="PTHR12697:SF38">
    <property type="entry name" value="PBS LYASE HEAT DOMAIN PROTEIN REPEAT-CONTAINING PROTEIN"/>
    <property type="match status" value="1"/>
</dbReference>
<feature type="region of interest" description="Disordered" evidence="2">
    <location>
        <begin position="278"/>
        <end position="311"/>
    </location>
</feature>
<feature type="compositionally biased region" description="Polar residues" evidence="2">
    <location>
        <begin position="282"/>
        <end position="298"/>
    </location>
</feature>
<dbReference type="OMA" id="IRCECAN"/>
<keyword evidence="1" id="KW-0677">Repeat</keyword>
<proteinExistence type="predicted"/>
<dbReference type="Gene3D" id="1.25.10.10">
    <property type="entry name" value="Leucine-rich Repeat Variant"/>
    <property type="match status" value="2"/>
</dbReference>
<dbReference type="PANTHER" id="PTHR12697">
    <property type="entry name" value="PBS LYASE HEAT-LIKE PROTEIN"/>
    <property type="match status" value="1"/>
</dbReference>
<evidence type="ECO:0000313" key="4">
    <source>
        <dbReference type="Proteomes" id="UP000039865"/>
    </source>
</evidence>
<evidence type="ECO:0000313" key="3">
    <source>
        <dbReference type="EMBL" id="CDW82583.1"/>
    </source>
</evidence>
<gene>
    <name evidence="3" type="primary">Contig12369.g13204</name>
    <name evidence="3" type="ORF">STYLEM_11616</name>
</gene>
<dbReference type="Proteomes" id="UP000039865">
    <property type="component" value="Unassembled WGS sequence"/>
</dbReference>
<dbReference type="Pfam" id="PF02985">
    <property type="entry name" value="HEAT"/>
    <property type="match status" value="1"/>
</dbReference>
<dbReference type="InterPro" id="IPR011989">
    <property type="entry name" value="ARM-like"/>
</dbReference>
<accession>A0A078ANN9</accession>
<name>A0A078ANN9_STYLE</name>
<dbReference type="AlphaFoldDB" id="A0A078ANN9"/>
<dbReference type="InParanoid" id="A0A078ANN9"/>
<feature type="compositionally biased region" description="Polar residues" evidence="2">
    <location>
        <begin position="173"/>
        <end position="190"/>
    </location>
</feature>